<evidence type="ECO:0000256" key="2">
    <source>
        <dbReference type="SAM" id="MobiDB-lite"/>
    </source>
</evidence>
<dbReference type="EMBL" id="JACXIZ010000027">
    <property type="protein sequence ID" value="MBD2846737.1"/>
    <property type="molecule type" value="Genomic_DNA"/>
</dbReference>
<dbReference type="RefSeq" id="WP_190919403.1">
    <property type="nucleotide sequence ID" value="NZ_JACXIZ010000027.1"/>
</dbReference>
<keyword evidence="1" id="KW-0175">Coiled coil</keyword>
<evidence type="ECO:0000256" key="1">
    <source>
        <dbReference type="SAM" id="Coils"/>
    </source>
</evidence>
<organism evidence="3 4">
    <name type="scientific">Paenibacillus sabuli</name>
    <dbReference type="NCBI Taxonomy" id="2772509"/>
    <lineage>
        <taxon>Bacteria</taxon>
        <taxon>Bacillati</taxon>
        <taxon>Bacillota</taxon>
        <taxon>Bacilli</taxon>
        <taxon>Bacillales</taxon>
        <taxon>Paenibacillaceae</taxon>
        <taxon>Paenibacillus</taxon>
    </lineage>
</organism>
<feature type="region of interest" description="Disordered" evidence="2">
    <location>
        <begin position="291"/>
        <end position="313"/>
    </location>
</feature>
<feature type="coiled-coil region" evidence="1">
    <location>
        <begin position="19"/>
        <end position="111"/>
    </location>
</feature>
<dbReference type="Proteomes" id="UP000621560">
    <property type="component" value="Unassembled WGS sequence"/>
</dbReference>
<evidence type="ECO:0000313" key="4">
    <source>
        <dbReference type="Proteomes" id="UP000621560"/>
    </source>
</evidence>
<proteinExistence type="predicted"/>
<sequence length="313" mass="36031">MFAELNEELAARKLEARQAHNWNERLQSLGEQIRLQELENERLRRQMNEEQQDVERLNGMSFATLFYSVIGRKEEKLEREMEEALQAKLAFEEAEDALLSLRQEEVELRDRLAGVRGAQGEITRLMQQKRKLIDTHHPELAARLNELSDHEIEIRANLKELSEAVQAGQVVLEKLGEAAERLESASNWGTWDMFGGGAITTAVKHSRINDARDCVRSAQHSLRRFERELLDVQRDVSVQIEIGGLLTFADFFFDGIITDWIVQGRISDARDEVEAKLSQIRSVTAELQSEQRTAETELQRTSRSMQEYIARAE</sequence>
<reference evidence="3" key="1">
    <citation type="submission" date="2020-09" db="EMBL/GenBank/DDBJ databases">
        <title>A novel bacterium of genus Paenibacillus, isolated from South China Sea.</title>
        <authorList>
            <person name="Huang H."/>
            <person name="Mo K."/>
            <person name="Hu Y."/>
        </authorList>
    </citation>
    <scope>NUCLEOTIDE SEQUENCE</scope>
    <source>
        <strain evidence="3">IB182496</strain>
    </source>
</reference>
<keyword evidence="4" id="KW-1185">Reference proteome</keyword>
<name>A0A927GTH5_9BACL</name>
<evidence type="ECO:0000313" key="3">
    <source>
        <dbReference type="EMBL" id="MBD2846737.1"/>
    </source>
</evidence>
<comment type="caution">
    <text evidence="3">The sequence shown here is derived from an EMBL/GenBank/DDBJ whole genome shotgun (WGS) entry which is preliminary data.</text>
</comment>
<accession>A0A927GTH5</accession>
<gene>
    <name evidence="3" type="ORF">IDH44_16190</name>
</gene>
<dbReference type="AlphaFoldDB" id="A0A927GTH5"/>
<protein>
    <submittedName>
        <fullName evidence="3">Uncharacterized protein</fullName>
    </submittedName>
</protein>